<organism evidence="2 3">
    <name type="scientific">Cynoglossus semilaevis</name>
    <name type="common">Tongue sole</name>
    <dbReference type="NCBI Taxonomy" id="244447"/>
    <lineage>
        <taxon>Eukaryota</taxon>
        <taxon>Metazoa</taxon>
        <taxon>Chordata</taxon>
        <taxon>Craniata</taxon>
        <taxon>Vertebrata</taxon>
        <taxon>Euteleostomi</taxon>
        <taxon>Actinopterygii</taxon>
        <taxon>Neopterygii</taxon>
        <taxon>Teleostei</taxon>
        <taxon>Neoteleostei</taxon>
        <taxon>Acanthomorphata</taxon>
        <taxon>Carangaria</taxon>
        <taxon>Pleuronectiformes</taxon>
        <taxon>Pleuronectoidei</taxon>
        <taxon>Cynoglossidae</taxon>
        <taxon>Cynoglossinae</taxon>
        <taxon>Cynoglossus</taxon>
    </lineage>
</organism>
<dbReference type="GeneTree" id="ENSGT00940000157064"/>
<evidence type="ECO:0000259" key="1">
    <source>
        <dbReference type="PROSITE" id="PS50853"/>
    </source>
</evidence>
<dbReference type="Pfam" id="PF00041">
    <property type="entry name" value="fn3"/>
    <property type="match status" value="1"/>
</dbReference>
<accession>A0A3P8WUX6</accession>
<dbReference type="OMA" id="MSTECRT"/>
<sequence>QYEITVLAIRDDCESQPNANGNLDCVTNAAFVAWTTGEGALSYQGIAQAANGHTSGCNTTGSSCEIPDLKCGTRYNFSVTAFHDHCQSNSKSTFQLVTIHAEAHCTIDTILVRWENTEDSTVFVVSAEDTNHDFTYCNSTADTCILPNMFCGMEYSVIVSASSNRCSNLRSPPKKIKTPCVPSDVSVKQVCEGEGVVVTWAPSLVATLYELTAIDGQGNVFNCTNTESTCTFTDLHCGQDYGLTITATGDNCTSMPSESTSAILSW</sequence>
<reference evidence="2" key="2">
    <citation type="submission" date="2025-08" db="UniProtKB">
        <authorList>
            <consortium name="Ensembl"/>
        </authorList>
    </citation>
    <scope>IDENTIFICATION</scope>
</reference>
<dbReference type="PROSITE" id="PS50853">
    <property type="entry name" value="FN3"/>
    <property type="match status" value="1"/>
</dbReference>
<dbReference type="InterPro" id="IPR003961">
    <property type="entry name" value="FN3_dom"/>
</dbReference>
<evidence type="ECO:0000313" key="2">
    <source>
        <dbReference type="Ensembl" id="ENSCSEP00000030332.1"/>
    </source>
</evidence>
<evidence type="ECO:0000313" key="3">
    <source>
        <dbReference type="Proteomes" id="UP000265120"/>
    </source>
</evidence>
<feature type="domain" description="Fibronectin type-III" evidence="1">
    <location>
        <begin position="181"/>
        <end position="266"/>
    </location>
</feature>
<dbReference type="Ensembl" id="ENSCSET00000030737.1">
    <property type="protein sequence ID" value="ENSCSEP00000030332.1"/>
    <property type="gene ID" value="ENSCSEG00000019427.1"/>
</dbReference>
<dbReference type="PANTHER" id="PTHR47135:SF3">
    <property type="entry name" value="FIBRONECTIN TYPE-III DOMAIN-CONTAINING PROTEIN"/>
    <property type="match status" value="1"/>
</dbReference>
<dbReference type="AlphaFoldDB" id="A0A3P8WUX6"/>
<name>A0A3P8WUX6_CYNSE</name>
<dbReference type="InParanoid" id="A0A3P8WUX6"/>
<dbReference type="SUPFAM" id="SSF49265">
    <property type="entry name" value="Fibronectin type III"/>
    <property type="match status" value="2"/>
</dbReference>
<dbReference type="Proteomes" id="UP000265120">
    <property type="component" value="Chromosome 2"/>
</dbReference>
<dbReference type="InterPro" id="IPR013783">
    <property type="entry name" value="Ig-like_fold"/>
</dbReference>
<protein>
    <submittedName>
        <fullName evidence="2">Fibronectin type III domain containing 7b</fullName>
    </submittedName>
</protein>
<reference evidence="2 3" key="1">
    <citation type="journal article" date="2014" name="Nat. Genet.">
        <title>Whole-genome sequence of a flatfish provides insights into ZW sex chromosome evolution and adaptation to a benthic lifestyle.</title>
        <authorList>
            <person name="Chen S."/>
            <person name="Zhang G."/>
            <person name="Shao C."/>
            <person name="Huang Q."/>
            <person name="Liu G."/>
            <person name="Zhang P."/>
            <person name="Song W."/>
            <person name="An N."/>
            <person name="Chalopin D."/>
            <person name="Volff J.N."/>
            <person name="Hong Y."/>
            <person name="Li Q."/>
            <person name="Sha Z."/>
            <person name="Zhou H."/>
            <person name="Xie M."/>
            <person name="Yu Q."/>
            <person name="Liu Y."/>
            <person name="Xiang H."/>
            <person name="Wang N."/>
            <person name="Wu K."/>
            <person name="Yang C."/>
            <person name="Zhou Q."/>
            <person name="Liao X."/>
            <person name="Yang L."/>
            <person name="Hu Q."/>
            <person name="Zhang J."/>
            <person name="Meng L."/>
            <person name="Jin L."/>
            <person name="Tian Y."/>
            <person name="Lian J."/>
            <person name="Yang J."/>
            <person name="Miao G."/>
            <person name="Liu S."/>
            <person name="Liang Z."/>
            <person name="Yan F."/>
            <person name="Li Y."/>
            <person name="Sun B."/>
            <person name="Zhang H."/>
            <person name="Zhang J."/>
            <person name="Zhu Y."/>
            <person name="Du M."/>
            <person name="Zhao Y."/>
            <person name="Schartl M."/>
            <person name="Tang Q."/>
            <person name="Wang J."/>
        </authorList>
    </citation>
    <scope>NUCLEOTIDE SEQUENCE</scope>
</reference>
<keyword evidence="3" id="KW-1185">Reference proteome</keyword>
<dbReference type="InterPro" id="IPR036116">
    <property type="entry name" value="FN3_sf"/>
</dbReference>
<dbReference type="PANTHER" id="PTHR47135">
    <property type="entry name" value="FIBRONECTIN TYPE III DOMAIN-CONTAINING PROTEIN 7"/>
    <property type="match status" value="1"/>
</dbReference>
<proteinExistence type="predicted"/>
<reference evidence="2" key="3">
    <citation type="submission" date="2025-09" db="UniProtKB">
        <authorList>
            <consortium name="Ensembl"/>
        </authorList>
    </citation>
    <scope>IDENTIFICATION</scope>
</reference>
<dbReference type="Gene3D" id="2.60.40.10">
    <property type="entry name" value="Immunoglobulins"/>
    <property type="match status" value="2"/>
</dbReference>